<accession>A0A4R3MGB4</accession>
<dbReference type="AlphaFoldDB" id="A0A4R3MGB4"/>
<dbReference type="Gene3D" id="2.60.260.40">
    <property type="entry name" value="q5lls5 like domains"/>
    <property type="match status" value="1"/>
</dbReference>
<comment type="caution">
    <text evidence="2">The sequence shown here is derived from an EMBL/GenBank/DDBJ whole genome shotgun (WGS) entry which is preliminary data.</text>
</comment>
<evidence type="ECO:0000259" key="1">
    <source>
        <dbReference type="Pfam" id="PF10276"/>
    </source>
</evidence>
<organism evidence="2 3">
    <name type="scientific">Tepidamorphus gemmatus</name>
    <dbReference type="NCBI Taxonomy" id="747076"/>
    <lineage>
        <taxon>Bacteria</taxon>
        <taxon>Pseudomonadati</taxon>
        <taxon>Pseudomonadota</taxon>
        <taxon>Alphaproteobacteria</taxon>
        <taxon>Hyphomicrobiales</taxon>
        <taxon>Tepidamorphaceae</taxon>
        <taxon>Tepidamorphus</taxon>
    </lineage>
</organism>
<evidence type="ECO:0000313" key="2">
    <source>
        <dbReference type="EMBL" id="TCT12651.1"/>
    </source>
</evidence>
<dbReference type="OrthoDB" id="9807344at2"/>
<proteinExistence type="predicted"/>
<feature type="domain" description="Zinc finger CHCC-type" evidence="1">
    <location>
        <begin position="23"/>
        <end position="58"/>
    </location>
</feature>
<dbReference type="RefSeq" id="WP_132805417.1">
    <property type="nucleotide sequence ID" value="NZ_SMAK01000002.1"/>
</dbReference>
<dbReference type="InterPro" id="IPR019401">
    <property type="entry name" value="Znf_CHCC"/>
</dbReference>
<evidence type="ECO:0000313" key="3">
    <source>
        <dbReference type="Proteomes" id="UP000295678"/>
    </source>
</evidence>
<keyword evidence="3" id="KW-1185">Reference proteome</keyword>
<name>A0A4R3MGB4_9HYPH</name>
<reference evidence="2 3" key="1">
    <citation type="submission" date="2019-03" db="EMBL/GenBank/DDBJ databases">
        <title>Genomic Encyclopedia of Type Strains, Phase IV (KMG-IV): sequencing the most valuable type-strain genomes for metagenomic binning, comparative biology and taxonomic classification.</title>
        <authorList>
            <person name="Goeker M."/>
        </authorList>
    </citation>
    <scope>NUCLEOTIDE SEQUENCE [LARGE SCALE GENOMIC DNA]</scope>
    <source>
        <strain evidence="2 3">DSM 19345</strain>
    </source>
</reference>
<protein>
    <submittedName>
        <fullName evidence="2">Putative Zn-finger protein</fullName>
    </submittedName>
</protein>
<dbReference type="Proteomes" id="UP000295678">
    <property type="component" value="Unassembled WGS sequence"/>
</dbReference>
<sequence length="82" mass="9079">MADKLIPHFHNTRGVASIRIGVREFQCIGALPPFDHPHVFLDMGDDIEIVCPYCSTHYRYDPALAADAPDPADSLWRSDAAA</sequence>
<gene>
    <name evidence="2" type="ORF">EDC22_102336</name>
</gene>
<dbReference type="EMBL" id="SMAK01000002">
    <property type="protein sequence ID" value="TCT12651.1"/>
    <property type="molecule type" value="Genomic_DNA"/>
</dbReference>
<dbReference type="Pfam" id="PF10276">
    <property type="entry name" value="zf-CHCC"/>
    <property type="match status" value="1"/>
</dbReference>